<protein>
    <recommendedName>
        <fullName evidence="4">Biogenesis of lysosome-related organelles complex 1 subunit 3</fullName>
    </recommendedName>
</protein>
<dbReference type="RefSeq" id="XP_004996364.1">
    <property type="nucleotide sequence ID" value="XM_004996307.1"/>
</dbReference>
<dbReference type="InParanoid" id="F2U3I7"/>
<evidence type="ECO:0000313" key="2">
    <source>
        <dbReference type="EMBL" id="EGD82181.1"/>
    </source>
</evidence>
<dbReference type="GeneID" id="16076950"/>
<proteinExistence type="predicted"/>
<gene>
    <name evidence="2" type="ORF">PTSG_11934</name>
</gene>
<organism evidence="3">
    <name type="scientific">Salpingoeca rosetta (strain ATCC 50818 / BSB-021)</name>
    <dbReference type="NCBI Taxonomy" id="946362"/>
    <lineage>
        <taxon>Eukaryota</taxon>
        <taxon>Choanoflagellata</taxon>
        <taxon>Craspedida</taxon>
        <taxon>Salpingoecidae</taxon>
        <taxon>Salpingoeca</taxon>
    </lineage>
</organism>
<keyword evidence="3" id="KW-1185">Reference proteome</keyword>
<name>F2U3I7_SALR5</name>
<evidence type="ECO:0008006" key="4">
    <source>
        <dbReference type="Google" id="ProtNLM"/>
    </source>
</evidence>
<feature type="compositionally biased region" description="Acidic residues" evidence="1">
    <location>
        <begin position="67"/>
        <end position="92"/>
    </location>
</feature>
<feature type="compositionally biased region" description="Low complexity" evidence="1">
    <location>
        <begin position="273"/>
        <end position="283"/>
    </location>
</feature>
<feature type="compositionally biased region" description="Basic and acidic residues" evidence="1">
    <location>
        <begin position="93"/>
        <end position="119"/>
    </location>
</feature>
<dbReference type="KEGG" id="sre:PTSG_11934"/>
<dbReference type="AlphaFoldDB" id="F2U3I7"/>
<feature type="compositionally biased region" description="Low complexity" evidence="1">
    <location>
        <begin position="240"/>
        <end position="260"/>
    </location>
</feature>
<reference evidence="2" key="1">
    <citation type="submission" date="2009-08" db="EMBL/GenBank/DDBJ databases">
        <title>Annotation of Salpingoeca rosetta.</title>
        <authorList>
            <consortium name="The Broad Institute Genome Sequencing Platform"/>
            <person name="Russ C."/>
            <person name="Cuomo C."/>
            <person name="Burger G."/>
            <person name="Gray M.W."/>
            <person name="Holland P.W.H."/>
            <person name="King N."/>
            <person name="Lang F.B.F."/>
            <person name="Roger A.J."/>
            <person name="Ruiz-Trillo I."/>
            <person name="Young S.K."/>
            <person name="Zeng Q."/>
            <person name="Gargeya S."/>
            <person name="Alvarado L."/>
            <person name="Berlin A."/>
            <person name="Chapman S.B."/>
            <person name="Chen Z."/>
            <person name="Freedman E."/>
            <person name="Gellesch M."/>
            <person name="Goldberg J."/>
            <person name="Griggs A."/>
            <person name="Gujja S."/>
            <person name="Heilman E."/>
            <person name="Heiman D."/>
            <person name="Howarth C."/>
            <person name="Mehta T."/>
            <person name="Neiman D."/>
            <person name="Pearson M."/>
            <person name="Roberts A."/>
            <person name="Saif S."/>
            <person name="Shea T."/>
            <person name="Shenoy N."/>
            <person name="Sisk P."/>
            <person name="Stolte C."/>
            <person name="Sykes S."/>
            <person name="White J."/>
            <person name="Yandava C."/>
            <person name="Haas B."/>
            <person name="Nusbaum C."/>
            <person name="Birren B."/>
        </authorList>
    </citation>
    <scope>NUCLEOTIDE SEQUENCE [LARGE SCALE GENOMIC DNA]</scope>
    <source>
        <strain evidence="2">ATCC 50818</strain>
    </source>
</reference>
<accession>F2U3I7</accession>
<feature type="compositionally biased region" description="Low complexity" evidence="1">
    <location>
        <begin position="55"/>
        <end position="66"/>
    </location>
</feature>
<dbReference type="Pfam" id="PF15753">
    <property type="entry name" value="BLOC1S3"/>
    <property type="match status" value="1"/>
</dbReference>
<feature type="region of interest" description="Disordered" evidence="1">
    <location>
        <begin position="1"/>
        <end position="143"/>
    </location>
</feature>
<evidence type="ECO:0000313" key="3">
    <source>
        <dbReference type="Proteomes" id="UP000007799"/>
    </source>
</evidence>
<dbReference type="Proteomes" id="UP000007799">
    <property type="component" value="Unassembled WGS sequence"/>
</dbReference>
<feature type="region of interest" description="Disordered" evidence="1">
    <location>
        <begin position="240"/>
        <end position="295"/>
    </location>
</feature>
<sequence length="295" mass="31021">MADEEARAAAVVVAGEDTESETETEEEEEQEQVDEVNEVRGDVQGAKKTTKQARQQSSSPSGVVQGEDSESDEEEDEGDDEEDKGDREEDEGARETDRQTTSDSAPAKKERVADSEAGKKAVAATESDSTCPAATGGVPQTEVTGASPVREAYLRKHTAQLRQHVTKLSTSLSSSVHSTITATSTKLTKAQNTTQDTITAVRSLSSQLSDINTQLDAYLLEPYLPAHCTVEVHHTTVLSADPVPSSLSTSSRVSRTTSAPITRHGSPPPPPQSSTSTSTSTSTGAVSGGHVTPAA</sequence>
<evidence type="ECO:0000256" key="1">
    <source>
        <dbReference type="SAM" id="MobiDB-lite"/>
    </source>
</evidence>
<dbReference type="InterPro" id="IPR017245">
    <property type="entry name" value="BLOC-1_complex_su-3"/>
</dbReference>
<dbReference type="EMBL" id="GL832960">
    <property type="protein sequence ID" value="EGD82181.1"/>
    <property type="molecule type" value="Genomic_DNA"/>
</dbReference>
<feature type="compositionally biased region" description="Acidic residues" evidence="1">
    <location>
        <begin position="16"/>
        <end position="36"/>
    </location>
</feature>